<dbReference type="InterPro" id="IPR017452">
    <property type="entry name" value="GPCR_Rhodpsn_7TM"/>
</dbReference>
<accession>A0ABM0LWU0</accession>
<feature type="transmembrane region" description="Helical" evidence="6">
    <location>
        <begin position="24"/>
        <end position="49"/>
    </location>
</feature>
<dbReference type="PANTHER" id="PTHR45698">
    <property type="entry name" value="TRACE AMINE-ASSOCIATED RECEPTOR 19N-RELATED"/>
    <property type="match status" value="1"/>
</dbReference>
<keyword evidence="5" id="KW-0297">G-protein coupled receptor</keyword>
<dbReference type="InterPro" id="IPR000276">
    <property type="entry name" value="GPCR_Rhodpsn"/>
</dbReference>
<feature type="transmembrane region" description="Helical" evidence="6">
    <location>
        <begin position="244"/>
        <end position="265"/>
    </location>
</feature>
<feature type="transmembrane region" description="Helical" evidence="6">
    <location>
        <begin position="144"/>
        <end position="165"/>
    </location>
</feature>
<dbReference type="CDD" id="cd00637">
    <property type="entry name" value="7tm_classA_rhodopsin-like"/>
    <property type="match status" value="1"/>
</dbReference>
<dbReference type="PROSITE" id="PS00237">
    <property type="entry name" value="G_PROTEIN_RECEP_F1_1"/>
    <property type="match status" value="1"/>
</dbReference>
<proteinExistence type="inferred from homology"/>
<organism evidence="8 9">
    <name type="scientific">Saccoglossus kowalevskii</name>
    <name type="common">Acorn worm</name>
    <dbReference type="NCBI Taxonomy" id="10224"/>
    <lineage>
        <taxon>Eukaryota</taxon>
        <taxon>Metazoa</taxon>
        <taxon>Hemichordata</taxon>
        <taxon>Enteropneusta</taxon>
        <taxon>Harrimaniidae</taxon>
        <taxon>Saccoglossus</taxon>
    </lineage>
</organism>
<dbReference type="GeneID" id="102801579"/>
<keyword evidence="8" id="KW-1185">Reference proteome</keyword>
<evidence type="ECO:0000313" key="9">
    <source>
        <dbReference type="RefSeq" id="XP_006812231.1"/>
    </source>
</evidence>
<evidence type="ECO:0000313" key="8">
    <source>
        <dbReference type="Proteomes" id="UP000694865"/>
    </source>
</evidence>
<keyword evidence="3 6" id="KW-1133">Transmembrane helix</keyword>
<keyword evidence="2 5" id="KW-0812">Transmembrane</keyword>
<comment type="similarity">
    <text evidence="5">Belongs to the G-protein coupled receptor 1 family.</text>
</comment>
<sequence>MDDSNYNANATSPPAESTIGLQDVLFNIAIGFIGAIGIIGNGTVCFVIVKVKSMRTATNILILNQSILDLTISLVFVLSYLGPTIDPLSDTFRETVFCKFWLSLYPLWSLFDSSSLNLVAITFERYFAIVHPVMHHNKFKGSGVRGVIAAIWLSGFSIEWFWPYVHFIDNGVCTNHFNDKHLERFVGLMVFFVEYLFPMTVFIYCYVKIFIVLRTRVKEHATNTVASNQGSTYTKASQNVTKTLCVVVITYFVCWTVPSLAYFQNWVFGGPLDWNGAFYKFTVLSVFCNVCCNPIIYGLIWEHFRKALKQVFACKKSNKISPEQSVATVTRA</sequence>
<dbReference type="Proteomes" id="UP000694865">
    <property type="component" value="Unplaced"/>
</dbReference>
<reference evidence="9" key="1">
    <citation type="submission" date="2025-08" db="UniProtKB">
        <authorList>
            <consortium name="RefSeq"/>
        </authorList>
    </citation>
    <scope>IDENTIFICATION</scope>
    <source>
        <tissue evidence="9">Testes</tissue>
    </source>
</reference>
<dbReference type="PROSITE" id="PS50262">
    <property type="entry name" value="G_PROTEIN_RECEP_F1_2"/>
    <property type="match status" value="1"/>
</dbReference>
<comment type="subcellular location">
    <subcellularLocation>
        <location evidence="1">Membrane</location>
    </subcellularLocation>
</comment>
<dbReference type="SMART" id="SM01381">
    <property type="entry name" value="7TM_GPCR_Srsx"/>
    <property type="match status" value="1"/>
</dbReference>
<keyword evidence="5" id="KW-0675">Receptor</keyword>
<dbReference type="RefSeq" id="XP_006812231.1">
    <property type="nucleotide sequence ID" value="XM_006812168.1"/>
</dbReference>
<evidence type="ECO:0000256" key="5">
    <source>
        <dbReference type="RuleBase" id="RU000688"/>
    </source>
</evidence>
<keyword evidence="4 6" id="KW-0472">Membrane</keyword>
<feature type="domain" description="G-protein coupled receptors family 1 profile" evidence="7">
    <location>
        <begin position="40"/>
        <end position="297"/>
    </location>
</feature>
<dbReference type="Pfam" id="PF00001">
    <property type="entry name" value="7tm_1"/>
    <property type="match status" value="1"/>
</dbReference>
<keyword evidence="5" id="KW-0807">Transducer</keyword>
<name>A0ABM0LWU0_SACKO</name>
<evidence type="ECO:0000256" key="2">
    <source>
        <dbReference type="ARBA" id="ARBA00022692"/>
    </source>
</evidence>
<dbReference type="PANTHER" id="PTHR45698:SF1">
    <property type="entry name" value="TRACE AMINE-ASSOCIATED RECEPTOR 13C-LIKE"/>
    <property type="match status" value="1"/>
</dbReference>
<evidence type="ECO:0000259" key="7">
    <source>
        <dbReference type="PROSITE" id="PS50262"/>
    </source>
</evidence>
<gene>
    <name evidence="9" type="primary">LOC102801579</name>
</gene>
<evidence type="ECO:0000256" key="6">
    <source>
        <dbReference type="SAM" id="Phobius"/>
    </source>
</evidence>
<feature type="transmembrane region" description="Helical" evidence="6">
    <location>
        <begin position="277"/>
        <end position="300"/>
    </location>
</feature>
<feature type="transmembrane region" description="Helical" evidence="6">
    <location>
        <begin position="102"/>
        <end position="123"/>
    </location>
</feature>
<evidence type="ECO:0000256" key="4">
    <source>
        <dbReference type="ARBA" id="ARBA00023136"/>
    </source>
</evidence>
<dbReference type="PRINTS" id="PR00237">
    <property type="entry name" value="GPCRRHODOPSN"/>
</dbReference>
<dbReference type="Gene3D" id="1.20.1070.10">
    <property type="entry name" value="Rhodopsin 7-helix transmembrane proteins"/>
    <property type="match status" value="1"/>
</dbReference>
<protein>
    <submittedName>
        <fullName evidence="9">Galanin receptor type 1-like</fullName>
    </submittedName>
</protein>
<feature type="transmembrane region" description="Helical" evidence="6">
    <location>
        <begin position="61"/>
        <end position="82"/>
    </location>
</feature>
<evidence type="ECO:0000256" key="3">
    <source>
        <dbReference type="ARBA" id="ARBA00022989"/>
    </source>
</evidence>
<feature type="transmembrane region" description="Helical" evidence="6">
    <location>
        <begin position="185"/>
        <end position="207"/>
    </location>
</feature>
<evidence type="ECO:0000256" key="1">
    <source>
        <dbReference type="ARBA" id="ARBA00004370"/>
    </source>
</evidence>
<dbReference type="SUPFAM" id="SSF81321">
    <property type="entry name" value="Family A G protein-coupled receptor-like"/>
    <property type="match status" value="1"/>
</dbReference>